<reference evidence="4 5" key="1">
    <citation type="submission" date="2016-02" db="EMBL/GenBank/DDBJ databases">
        <authorList>
            <person name="Wen L."/>
            <person name="He K."/>
            <person name="Yang H."/>
        </authorList>
    </citation>
    <scope>NUCLEOTIDE SEQUENCE [LARGE SCALE GENOMIC DNA]</scope>
    <source>
        <strain evidence="4 5">CZ1127</strain>
    </source>
</reference>
<dbReference type="AlphaFoldDB" id="A0A1B1Y8K9"/>
<evidence type="ECO:0000256" key="3">
    <source>
        <dbReference type="ARBA" id="ARBA00022837"/>
    </source>
</evidence>
<name>A0A1B1Y8K9_9FLAO</name>
<dbReference type="STRING" id="1790137.AXE80_12660"/>
<evidence type="ECO:0000256" key="1">
    <source>
        <dbReference type="ARBA" id="ARBA00001913"/>
    </source>
</evidence>
<dbReference type="GO" id="GO:0004034">
    <property type="term" value="F:aldose 1-epimerase activity"/>
    <property type="evidence" value="ECO:0007669"/>
    <property type="project" value="TreeGrafter"/>
</dbReference>
<organism evidence="4 5">
    <name type="scientific">Wenyingzhuangia fucanilytica</name>
    <dbReference type="NCBI Taxonomy" id="1790137"/>
    <lineage>
        <taxon>Bacteria</taxon>
        <taxon>Pseudomonadati</taxon>
        <taxon>Bacteroidota</taxon>
        <taxon>Flavobacteriia</taxon>
        <taxon>Flavobacteriales</taxon>
        <taxon>Flavobacteriaceae</taxon>
        <taxon>Wenyingzhuangia</taxon>
    </lineage>
</organism>
<dbReference type="PANTHER" id="PTHR10091">
    <property type="entry name" value="ALDOSE-1-EPIMERASE"/>
    <property type="match status" value="1"/>
</dbReference>
<evidence type="ECO:0008006" key="6">
    <source>
        <dbReference type="Google" id="ProtNLM"/>
    </source>
</evidence>
<keyword evidence="3" id="KW-0106">Calcium</keyword>
<dbReference type="InterPro" id="IPR008183">
    <property type="entry name" value="Aldose_1/G6P_1-epimerase"/>
</dbReference>
<dbReference type="GO" id="GO:0030246">
    <property type="term" value="F:carbohydrate binding"/>
    <property type="evidence" value="ECO:0007669"/>
    <property type="project" value="InterPro"/>
</dbReference>
<evidence type="ECO:0000256" key="2">
    <source>
        <dbReference type="ARBA" id="ARBA00011245"/>
    </source>
</evidence>
<dbReference type="Proteomes" id="UP000092967">
    <property type="component" value="Chromosome"/>
</dbReference>
<evidence type="ECO:0000313" key="4">
    <source>
        <dbReference type="EMBL" id="ANW97084.1"/>
    </source>
</evidence>
<comment type="cofactor">
    <cofactor evidence="1">
        <name>Ca(2+)</name>
        <dbReference type="ChEBI" id="CHEBI:29108"/>
    </cofactor>
</comment>
<dbReference type="KEGG" id="wfu:AXE80_12660"/>
<dbReference type="InterPro" id="IPR011013">
    <property type="entry name" value="Gal_mutarotase_sf_dom"/>
</dbReference>
<keyword evidence="5" id="KW-1185">Reference proteome</keyword>
<dbReference type="InterPro" id="IPR014718">
    <property type="entry name" value="GH-type_carb-bd"/>
</dbReference>
<proteinExistence type="predicted"/>
<dbReference type="EMBL" id="CP014224">
    <property type="protein sequence ID" value="ANW97084.1"/>
    <property type="molecule type" value="Genomic_DNA"/>
</dbReference>
<dbReference type="Gene3D" id="2.70.98.10">
    <property type="match status" value="1"/>
</dbReference>
<accession>A0A1B1Y8K9</accession>
<dbReference type="SUPFAM" id="SSF74650">
    <property type="entry name" value="Galactose mutarotase-like"/>
    <property type="match status" value="1"/>
</dbReference>
<dbReference type="GO" id="GO:0033499">
    <property type="term" value="P:galactose catabolic process via UDP-galactose, Leloir pathway"/>
    <property type="evidence" value="ECO:0007669"/>
    <property type="project" value="TreeGrafter"/>
</dbReference>
<dbReference type="PANTHER" id="PTHR10091:SF0">
    <property type="entry name" value="GALACTOSE MUTAROTASE"/>
    <property type="match status" value="1"/>
</dbReference>
<dbReference type="RefSeq" id="WP_068827926.1">
    <property type="nucleotide sequence ID" value="NZ_CP014224.1"/>
</dbReference>
<dbReference type="GO" id="GO:0006006">
    <property type="term" value="P:glucose metabolic process"/>
    <property type="evidence" value="ECO:0007669"/>
    <property type="project" value="TreeGrafter"/>
</dbReference>
<evidence type="ECO:0000313" key="5">
    <source>
        <dbReference type="Proteomes" id="UP000092967"/>
    </source>
</evidence>
<sequence length="296" mass="33541">MYQINKLQENGLNYIEILGNENKSSAKICLDRGGALETLTINSHPVIVDLDPLEYKNTYASSVLFPFANRIKDGKYTYKGVGYQFDCNETGNNNALHGLVYNKSFEVVDSETSDKAASVTMTYTTSTKNKAFPYLFTITLKFTVTNSSIDLQVEVDNNDTNTFPFTIGWHPYFLSDDLYHSTLSLSTIKTIEFDERMITKNIIEEKAKMPIEIKDQQLDDCYALGEGRVVFNTPKYKMTIDTTGKENFFQMYTPPKKNVIALEPVTGVSDSFNNKLGLQELKAGDKYKINWTVTLE</sequence>
<dbReference type="CDD" id="cd01081">
    <property type="entry name" value="Aldose_epim"/>
    <property type="match status" value="1"/>
</dbReference>
<dbReference type="Pfam" id="PF01263">
    <property type="entry name" value="Aldose_epim"/>
    <property type="match status" value="1"/>
</dbReference>
<comment type="subunit">
    <text evidence="2">Monomer.</text>
</comment>
<protein>
    <recommendedName>
        <fullName evidence="6">Aldose epimerase</fullName>
    </recommendedName>
</protein>
<gene>
    <name evidence="4" type="ORF">AXE80_12660</name>
</gene>